<dbReference type="STRING" id="428990.SAMN06295987_101708"/>
<dbReference type="InterPro" id="IPR036188">
    <property type="entry name" value="FAD/NAD-bd_sf"/>
</dbReference>
<dbReference type="PANTHER" id="PTHR13847">
    <property type="entry name" value="SARCOSINE DEHYDROGENASE-RELATED"/>
    <property type="match status" value="1"/>
</dbReference>
<evidence type="ECO:0000313" key="5">
    <source>
        <dbReference type="Proteomes" id="UP000190989"/>
    </source>
</evidence>
<accession>A0A1U6GWS3</accession>
<dbReference type="EMBL" id="FVZE01000001">
    <property type="protein sequence ID" value="SLJ87918.1"/>
    <property type="molecule type" value="Genomic_DNA"/>
</dbReference>
<reference evidence="5" key="1">
    <citation type="submission" date="2017-02" db="EMBL/GenBank/DDBJ databases">
        <authorList>
            <person name="Varghese N."/>
            <person name="Submissions S."/>
        </authorList>
    </citation>
    <scope>NUCLEOTIDE SEQUENCE [LARGE SCALE GENOMIC DNA]</scope>
    <source>
        <strain evidence="5">SM117</strain>
    </source>
</reference>
<dbReference type="SUPFAM" id="SSF51905">
    <property type="entry name" value="FAD/NAD(P)-binding domain"/>
    <property type="match status" value="1"/>
</dbReference>
<dbReference type="InterPro" id="IPR006076">
    <property type="entry name" value="FAD-dep_OxRdtase"/>
</dbReference>
<feature type="domain" description="FAD dependent oxidoreductase" evidence="3">
    <location>
        <begin position="19"/>
        <end position="414"/>
    </location>
</feature>
<dbReference type="Pfam" id="PF01266">
    <property type="entry name" value="DAO"/>
    <property type="match status" value="1"/>
</dbReference>
<proteinExistence type="inferred from homology"/>
<comment type="similarity">
    <text evidence="1">Belongs to the DadA oxidoreductase family.</text>
</comment>
<keyword evidence="2" id="KW-0560">Oxidoreductase</keyword>
<dbReference type="Gene3D" id="3.30.9.10">
    <property type="entry name" value="D-Amino Acid Oxidase, subunit A, domain 2"/>
    <property type="match status" value="1"/>
</dbReference>
<organism evidence="4 5">
    <name type="scientific">Novosphingobium mathurense</name>
    <dbReference type="NCBI Taxonomy" id="428990"/>
    <lineage>
        <taxon>Bacteria</taxon>
        <taxon>Pseudomonadati</taxon>
        <taxon>Pseudomonadota</taxon>
        <taxon>Alphaproteobacteria</taxon>
        <taxon>Sphingomonadales</taxon>
        <taxon>Sphingomonadaceae</taxon>
        <taxon>Novosphingobium</taxon>
    </lineage>
</organism>
<dbReference type="GO" id="GO:0005886">
    <property type="term" value="C:plasma membrane"/>
    <property type="evidence" value="ECO:0007669"/>
    <property type="project" value="TreeGrafter"/>
</dbReference>
<sequence length="444" mass="48043">MGLRVSPLPSDDILPSRVDVVIIGGGIVGVTTAYFLAKRGVSVAVCEKGEIGAEQSSRNWGWVRKQGGDPAELPLTLESVRLWQGMNEEIGFETGFRTCGSISLASSKADIAACERWIDSAREFLPELGTKFLSKRELQGLLPGAPDNFEGGLYTATDGRAEPVLAAPAIARAARARGAAILTNCAVRGFETKAGRIAEVVTEKGVVACESVVLAGGIWCRAFCANMGIRLPQLKLRTSVMRTHPIDGAPETAALAPGYSFRRGLDGGYTLGTGFMNYVDVVPDSFRFLPEFWPTLRHEWSTFRLRFGGRFVEELRTPSRWKLDQSSPFERTRIMDPKPVAGDLSNVIKTLAADFPVFAEAKVAETWAGLIDVSPDAMPFLTSVPDVPGFFVATGFSGHGFGNGPGAGHLMADLVTGNTPIVDPRPFRFTRFTDGPRPEYRARI</sequence>
<keyword evidence="5" id="KW-1185">Reference proteome</keyword>
<evidence type="ECO:0000256" key="1">
    <source>
        <dbReference type="ARBA" id="ARBA00009410"/>
    </source>
</evidence>
<protein>
    <submittedName>
        <fullName evidence="4">Glycine/D-amino acid oxidase</fullName>
    </submittedName>
</protein>
<dbReference type="GO" id="GO:0055130">
    <property type="term" value="P:D-alanine catabolic process"/>
    <property type="evidence" value="ECO:0007669"/>
    <property type="project" value="TreeGrafter"/>
</dbReference>
<evidence type="ECO:0000256" key="2">
    <source>
        <dbReference type="ARBA" id="ARBA00023002"/>
    </source>
</evidence>
<evidence type="ECO:0000259" key="3">
    <source>
        <dbReference type="Pfam" id="PF01266"/>
    </source>
</evidence>
<name>A0A1U6GWS3_9SPHN</name>
<dbReference type="AlphaFoldDB" id="A0A1U6GWS3"/>
<evidence type="ECO:0000313" key="4">
    <source>
        <dbReference type="EMBL" id="SLJ87918.1"/>
    </source>
</evidence>
<dbReference type="GO" id="GO:0005737">
    <property type="term" value="C:cytoplasm"/>
    <property type="evidence" value="ECO:0007669"/>
    <property type="project" value="TreeGrafter"/>
</dbReference>
<gene>
    <name evidence="4" type="ORF">SAMN06295987_101708</name>
</gene>
<dbReference type="Proteomes" id="UP000190989">
    <property type="component" value="Unassembled WGS sequence"/>
</dbReference>
<dbReference type="PANTHER" id="PTHR13847:SF280">
    <property type="entry name" value="D-AMINO ACID DEHYDROGENASE"/>
    <property type="match status" value="1"/>
</dbReference>
<dbReference type="GO" id="GO:0008718">
    <property type="term" value="F:D-amino-acid dehydrogenase activity"/>
    <property type="evidence" value="ECO:0007669"/>
    <property type="project" value="TreeGrafter"/>
</dbReference>
<dbReference type="Gene3D" id="3.50.50.60">
    <property type="entry name" value="FAD/NAD(P)-binding domain"/>
    <property type="match status" value="2"/>
</dbReference>